<dbReference type="PANTHER" id="PTHR32444">
    <property type="entry name" value="BULB-TYPE LECTIN DOMAIN-CONTAINING PROTEIN"/>
    <property type="match status" value="1"/>
</dbReference>
<proteinExistence type="predicted"/>
<dbReference type="Gene3D" id="2.90.10.10">
    <property type="entry name" value="Bulb-type lectin domain"/>
    <property type="match status" value="1"/>
</dbReference>
<reference evidence="4" key="1">
    <citation type="submission" date="2023-05" db="EMBL/GenBank/DDBJ databases">
        <authorList>
            <person name="Huff M."/>
        </authorList>
    </citation>
    <scope>NUCLEOTIDE SEQUENCE</scope>
</reference>
<feature type="domain" description="Bulb-type lectin" evidence="3">
    <location>
        <begin position="1"/>
        <end position="70"/>
    </location>
</feature>
<keyword evidence="5" id="KW-1185">Reference proteome</keyword>
<keyword evidence="1" id="KW-0732">Signal</keyword>
<dbReference type="AlphaFoldDB" id="A0AAD1Z3C6"/>
<evidence type="ECO:0000256" key="2">
    <source>
        <dbReference type="ARBA" id="ARBA00023180"/>
    </source>
</evidence>
<evidence type="ECO:0000256" key="1">
    <source>
        <dbReference type="ARBA" id="ARBA00022729"/>
    </source>
</evidence>
<dbReference type="PROSITE" id="PS50927">
    <property type="entry name" value="BULB_LECTIN"/>
    <property type="match status" value="1"/>
</dbReference>
<name>A0AAD1Z3C6_9LAMI</name>
<organism evidence="4 5">
    <name type="scientific">Fraxinus pennsylvanica</name>
    <dbReference type="NCBI Taxonomy" id="56036"/>
    <lineage>
        <taxon>Eukaryota</taxon>
        <taxon>Viridiplantae</taxon>
        <taxon>Streptophyta</taxon>
        <taxon>Embryophyta</taxon>
        <taxon>Tracheophyta</taxon>
        <taxon>Spermatophyta</taxon>
        <taxon>Magnoliopsida</taxon>
        <taxon>eudicotyledons</taxon>
        <taxon>Gunneridae</taxon>
        <taxon>Pentapetalae</taxon>
        <taxon>asterids</taxon>
        <taxon>lamiids</taxon>
        <taxon>Lamiales</taxon>
        <taxon>Oleaceae</taxon>
        <taxon>Oleeae</taxon>
        <taxon>Fraxinus</taxon>
    </lineage>
</organism>
<protein>
    <recommendedName>
        <fullName evidence="3">Bulb-type lectin domain-containing protein</fullName>
    </recommendedName>
</protein>
<evidence type="ECO:0000259" key="3">
    <source>
        <dbReference type="PROSITE" id="PS50927"/>
    </source>
</evidence>
<dbReference type="InterPro" id="IPR001480">
    <property type="entry name" value="Bulb-type_lectin_dom"/>
</dbReference>
<evidence type="ECO:0000313" key="5">
    <source>
        <dbReference type="Proteomes" id="UP000834106"/>
    </source>
</evidence>
<dbReference type="SUPFAM" id="SSF51110">
    <property type="entry name" value="alpha-D-mannose-specific plant lectins"/>
    <property type="match status" value="1"/>
</dbReference>
<dbReference type="PANTHER" id="PTHR32444:SF108">
    <property type="entry name" value="OS02G0527900 PROTEIN"/>
    <property type="match status" value="1"/>
</dbReference>
<evidence type="ECO:0000313" key="4">
    <source>
        <dbReference type="EMBL" id="CAI9762451.1"/>
    </source>
</evidence>
<sequence>MGNLNMENISKFSCYTLEFETNGNLVLVDKDTTVWTSNTPNSGAKTAVMSENGNVILYGADQRIAWESFSRPSDTLLPGQPLTVSLELKSSKSPSRGGYYALKMLQ</sequence>
<dbReference type="InterPro" id="IPR036426">
    <property type="entry name" value="Bulb-type_lectin_dom_sf"/>
</dbReference>
<dbReference type="Proteomes" id="UP000834106">
    <property type="component" value="Chromosome 5"/>
</dbReference>
<accession>A0AAD1Z3C6</accession>
<gene>
    <name evidence="4" type="ORF">FPE_LOCUS9881</name>
</gene>
<dbReference type="EMBL" id="OU503040">
    <property type="protein sequence ID" value="CAI9762451.1"/>
    <property type="molecule type" value="Genomic_DNA"/>
</dbReference>
<keyword evidence="2" id="KW-0325">Glycoprotein</keyword>
<dbReference type="Pfam" id="PF01453">
    <property type="entry name" value="B_lectin"/>
    <property type="match status" value="1"/>
</dbReference>